<gene>
    <name evidence="2" type="ORF">RCOM_1864120</name>
</gene>
<dbReference type="AlphaFoldDB" id="B9TGK2"/>
<dbReference type="InParanoid" id="B9TGK2"/>
<feature type="compositionally biased region" description="Low complexity" evidence="1">
    <location>
        <begin position="10"/>
        <end position="24"/>
    </location>
</feature>
<feature type="compositionally biased region" description="Basic residues" evidence="1">
    <location>
        <begin position="140"/>
        <end position="162"/>
    </location>
</feature>
<feature type="region of interest" description="Disordered" evidence="1">
    <location>
        <begin position="140"/>
        <end position="174"/>
    </location>
</feature>
<dbReference type="Proteomes" id="UP000008311">
    <property type="component" value="Unassembled WGS sequence"/>
</dbReference>
<organism evidence="2 3">
    <name type="scientific">Ricinus communis</name>
    <name type="common">Castor bean</name>
    <dbReference type="NCBI Taxonomy" id="3988"/>
    <lineage>
        <taxon>Eukaryota</taxon>
        <taxon>Viridiplantae</taxon>
        <taxon>Streptophyta</taxon>
        <taxon>Embryophyta</taxon>
        <taxon>Tracheophyta</taxon>
        <taxon>Spermatophyta</taxon>
        <taxon>Magnoliopsida</taxon>
        <taxon>eudicotyledons</taxon>
        <taxon>Gunneridae</taxon>
        <taxon>Pentapetalae</taxon>
        <taxon>rosids</taxon>
        <taxon>fabids</taxon>
        <taxon>Malpighiales</taxon>
        <taxon>Euphorbiaceae</taxon>
        <taxon>Acalyphoideae</taxon>
        <taxon>Acalypheae</taxon>
        <taxon>Ricinus</taxon>
    </lineage>
</organism>
<dbReference type="EMBL" id="EQ980697">
    <property type="protein sequence ID" value="EEF25012.1"/>
    <property type="molecule type" value="Genomic_DNA"/>
</dbReference>
<feature type="compositionally biased region" description="Low complexity" evidence="1">
    <location>
        <begin position="165"/>
        <end position="174"/>
    </location>
</feature>
<accession>B9TGK2</accession>
<protein>
    <submittedName>
        <fullName evidence="2">Uncharacterized protein</fullName>
    </submittedName>
</protein>
<reference evidence="3" key="1">
    <citation type="journal article" date="2010" name="Nat. Biotechnol.">
        <title>Draft genome sequence of the oilseed species Ricinus communis.</title>
        <authorList>
            <person name="Chan A.P."/>
            <person name="Crabtree J."/>
            <person name="Zhao Q."/>
            <person name="Lorenzi H."/>
            <person name="Orvis J."/>
            <person name="Puiu D."/>
            <person name="Melake-Berhan A."/>
            <person name="Jones K.M."/>
            <person name="Redman J."/>
            <person name="Chen G."/>
            <person name="Cahoon E.B."/>
            <person name="Gedil M."/>
            <person name="Stanke M."/>
            <person name="Haas B.J."/>
            <person name="Wortman J.R."/>
            <person name="Fraser-Liggett C.M."/>
            <person name="Ravel J."/>
            <person name="Rabinowicz P.D."/>
        </authorList>
    </citation>
    <scope>NUCLEOTIDE SEQUENCE [LARGE SCALE GENOMIC DNA]</scope>
    <source>
        <strain evidence="3">cv. Hale</strain>
    </source>
</reference>
<name>B9TGK2_RICCO</name>
<proteinExistence type="predicted"/>
<evidence type="ECO:0000313" key="2">
    <source>
        <dbReference type="EMBL" id="EEF25012.1"/>
    </source>
</evidence>
<evidence type="ECO:0000256" key="1">
    <source>
        <dbReference type="SAM" id="MobiDB-lite"/>
    </source>
</evidence>
<feature type="region of interest" description="Disordered" evidence="1">
    <location>
        <begin position="1"/>
        <end position="28"/>
    </location>
</feature>
<sequence length="174" mass="19293">MEKKYADSGPAAADDATQEAAPATVADDDAKRAAARLKAKESLIASLAGGDFSNQQMRVAHILNLHPAARNSDVALALKYWETFQRELYNPDGIKPADFFKLDRVPFLVRARAKIQNDTSCFAPKTRCDAGARGSKTRCVRRCSPTKRRGKRSRSSRMRRERVRSTSSSVRSGY</sequence>
<keyword evidence="3" id="KW-1185">Reference proteome</keyword>
<evidence type="ECO:0000313" key="3">
    <source>
        <dbReference type="Proteomes" id="UP000008311"/>
    </source>
</evidence>